<evidence type="ECO:0000256" key="11">
    <source>
        <dbReference type="RuleBase" id="RU362092"/>
    </source>
</evidence>
<feature type="domain" description="GRF-type" evidence="14">
    <location>
        <begin position="885"/>
        <end position="926"/>
    </location>
</feature>
<dbReference type="FunFam" id="3.40.50.140:FF:000003">
    <property type="entry name" value="DNA topoisomerase"/>
    <property type="match status" value="1"/>
</dbReference>
<feature type="region of interest" description="Disordered" evidence="12">
    <location>
        <begin position="996"/>
        <end position="1049"/>
    </location>
</feature>
<feature type="compositionally biased region" description="Low complexity" evidence="12">
    <location>
        <begin position="997"/>
        <end position="1008"/>
    </location>
</feature>
<keyword evidence="9 11" id="KW-0413">Isomerase</keyword>
<keyword evidence="4" id="KW-0479">Metal-binding</keyword>
<feature type="region of interest" description="Disordered" evidence="12">
    <location>
        <begin position="820"/>
        <end position="863"/>
    </location>
</feature>
<evidence type="ECO:0000256" key="7">
    <source>
        <dbReference type="ARBA" id="ARBA00023029"/>
    </source>
</evidence>
<dbReference type="EC" id="5.6.2.1" evidence="3 11"/>
<evidence type="ECO:0000259" key="14">
    <source>
        <dbReference type="PROSITE" id="PS51999"/>
    </source>
</evidence>
<dbReference type="InterPro" id="IPR013826">
    <property type="entry name" value="Topo_IA_cen_sub3"/>
</dbReference>
<dbReference type="Gene3D" id="3.40.50.140">
    <property type="match status" value="1"/>
</dbReference>
<comment type="catalytic activity">
    <reaction evidence="1 11">
        <text>ATP-independent breakage of single-stranded DNA, followed by passage and rejoining.</text>
        <dbReference type="EC" id="5.6.2.1"/>
    </reaction>
</comment>
<dbReference type="PROSITE" id="PS50880">
    <property type="entry name" value="TOPRIM"/>
    <property type="match status" value="1"/>
</dbReference>
<reference evidence="18" key="1">
    <citation type="submission" date="2016-04" db="UniProtKB">
        <authorList>
            <consortium name="WormBaseParasite"/>
        </authorList>
    </citation>
    <scope>IDENTIFICATION</scope>
</reference>
<dbReference type="WBParaSite" id="TASK_0000567601-mRNA-1">
    <property type="protein sequence ID" value="TASK_0000567601-mRNA-1"/>
    <property type="gene ID" value="TASK_0000567601"/>
</dbReference>
<dbReference type="InterPro" id="IPR023405">
    <property type="entry name" value="Topo_IA_core_domain"/>
</dbReference>
<dbReference type="Gene3D" id="1.10.460.10">
    <property type="entry name" value="Topoisomerase I, domain 2"/>
    <property type="match status" value="1"/>
</dbReference>
<feature type="domain" description="Toprim" evidence="13">
    <location>
        <begin position="19"/>
        <end position="165"/>
    </location>
</feature>
<name>A0A158R8L3_TAEAS</name>
<feature type="domain" description="GRF-type" evidence="14">
    <location>
        <begin position="951"/>
        <end position="996"/>
    </location>
</feature>
<dbReference type="CDD" id="cd00186">
    <property type="entry name" value="TOP1Ac"/>
    <property type="match status" value="1"/>
</dbReference>
<keyword evidence="7 11" id="KW-0799">Topoisomerase</keyword>
<comment type="function">
    <text evidence="11">Introduces a single-strand break via transesterification at a target site in duplex DNA. Releases the supercoiling and torsional tension of DNA introduced during the DNA replication and transcription by transiently cleaving and rejoining one strand of the DNA duplex. The scissile phosphodiester is attacked by the catalytic tyrosine of the enzyme, resulting in the formation of a DNA-(5'-phosphotyrosyl)-enzyme intermediate and the expulsion of a 3'-OH DNA strand.</text>
</comment>
<evidence type="ECO:0000256" key="4">
    <source>
        <dbReference type="ARBA" id="ARBA00022723"/>
    </source>
</evidence>
<feature type="domain" description="Topo IA-type catalytic" evidence="15">
    <location>
        <begin position="181"/>
        <end position="621"/>
    </location>
</feature>
<dbReference type="Pfam" id="PF06839">
    <property type="entry name" value="Zn_ribbon_GRF"/>
    <property type="match status" value="2"/>
</dbReference>
<dbReference type="GO" id="GO:0003917">
    <property type="term" value="F:DNA topoisomerase type I (single strand cut, ATP-independent) activity"/>
    <property type="evidence" value="ECO:0007669"/>
    <property type="project" value="UniProtKB-EC"/>
</dbReference>
<dbReference type="Pfam" id="PF01131">
    <property type="entry name" value="Topoisom_bac"/>
    <property type="match status" value="1"/>
</dbReference>
<evidence type="ECO:0000256" key="1">
    <source>
        <dbReference type="ARBA" id="ARBA00000213"/>
    </source>
</evidence>
<dbReference type="Proteomes" id="UP000282613">
    <property type="component" value="Unassembled WGS sequence"/>
</dbReference>
<evidence type="ECO:0000313" key="16">
    <source>
        <dbReference type="EMBL" id="VDK35455.1"/>
    </source>
</evidence>
<dbReference type="InterPro" id="IPR003602">
    <property type="entry name" value="Topo_IA_DNA-bd_dom"/>
</dbReference>
<dbReference type="GO" id="GO:0008270">
    <property type="term" value="F:zinc ion binding"/>
    <property type="evidence" value="ECO:0007669"/>
    <property type="project" value="UniProtKB-KW"/>
</dbReference>
<dbReference type="OrthoDB" id="430051at2759"/>
<dbReference type="FunFam" id="1.10.290.10:FF:000001">
    <property type="entry name" value="DNA topoisomerase"/>
    <property type="match status" value="1"/>
</dbReference>
<dbReference type="EMBL" id="UYRS01018433">
    <property type="protein sequence ID" value="VDK35455.1"/>
    <property type="molecule type" value="Genomic_DNA"/>
</dbReference>
<evidence type="ECO:0000256" key="9">
    <source>
        <dbReference type="ARBA" id="ARBA00023235"/>
    </source>
</evidence>
<dbReference type="GO" id="GO:0006281">
    <property type="term" value="P:DNA repair"/>
    <property type="evidence" value="ECO:0007669"/>
    <property type="project" value="TreeGrafter"/>
</dbReference>
<dbReference type="InterPro" id="IPR013497">
    <property type="entry name" value="Topo_IA_cen"/>
</dbReference>
<evidence type="ECO:0000313" key="17">
    <source>
        <dbReference type="Proteomes" id="UP000282613"/>
    </source>
</evidence>
<dbReference type="InterPro" id="IPR010666">
    <property type="entry name" value="Znf_GRF"/>
</dbReference>
<dbReference type="PANTHER" id="PTHR11390:SF21">
    <property type="entry name" value="DNA TOPOISOMERASE 3-ALPHA"/>
    <property type="match status" value="1"/>
</dbReference>
<dbReference type="PRINTS" id="PR00417">
    <property type="entry name" value="PRTPISMRASEI"/>
</dbReference>
<keyword evidence="5 10" id="KW-0863">Zinc-finger</keyword>
<evidence type="ECO:0000256" key="10">
    <source>
        <dbReference type="PROSITE-ProRule" id="PRU01343"/>
    </source>
</evidence>
<dbReference type="SUPFAM" id="SSF56712">
    <property type="entry name" value="Prokaryotic type I DNA topoisomerase"/>
    <property type="match status" value="1"/>
</dbReference>
<comment type="similarity">
    <text evidence="2 11">Belongs to the type IA topoisomerase family.</text>
</comment>
<keyword evidence="17" id="KW-1185">Reference proteome</keyword>
<evidence type="ECO:0000259" key="13">
    <source>
        <dbReference type="PROSITE" id="PS50880"/>
    </source>
</evidence>
<evidence type="ECO:0000256" key="5">
    <source>
        <dbReference type="ARBA" id="ARBA00022771"/>
    </source>
</evidence>
<organism evidence="18">
    <name type="scientific">Taenia asiatica</name>
    <name type="common">Asian tapeworm</name>
    <dbReference type="NCBI Taxonomy" id="60517"/>
    <lineage>
        <taxon>Eukaryota</taxon>
        <taxon>Metazoa</taxon>
        <taxon>Spiralia</taxon>
        <taxon>Lophotrochozoa</taxon>
        <taxon>Platyhelminthes</taxon>
        <taxon>Cestoda</taxon>
        <taxon>Eucestoda</taxon>
        <taxon>Cyclophyllidea</taxon>
        <taxon>Taeniidae</taxon>
        <taxon>Taenia</taxon>
    </lineage>
</organism>
<dbReference type="Gene3D" id="1.10.290.10">
    <property type="entry name" value="Topoisomerase I, domain 4"/>
    <property type="match status" value="1"/>
</dbReference>
<keyword evidence="8 11" id="KW-0238">DNA-binding</keyword>
<accession>A0A158R8L3</accession>
<dbReference type="PROSITE" id="PS51999">
    <property type="entry name" value="ZF_GRF"/>
    <property type="match status" value="2"/>
</dbReference>
<evidence type="ECO:0000259" key="15">
    <source>
        <dbReference type="PROSITE" id="PS52039"/>
    </source>
</evidence>
<proteinExistence type="inferred from homology"/>
<dbReference type="GO" id="GO:0031422">
    <property type="term" value="C:RecQ family helicase-topoisomerase III complex"/>
    <property type="evidence" value="ECO:0007669"/>
    <property type="project" value="TreeGrafter"/>
</dbReference>
<dbReference type="InterPro" id="IPR013824">
    <property type="entry name" value="Topo_IA_cen_sub1"/>
</dbReference>
<dbReference type="GO" id="GO:0005634">
    <property type="term" value="C:nucleus"/>
    <property type="evidence" value="ECO:0007669"/>
    <property type="project" value="TreeGrafter"/>
</dbReference>
<dbReference type="InterPro" id="IPR034144">
    <property type="entry name" value="TOPRIM_TopoIII"/>
</dbReference>
<dbReference type="PROSITE" id="PS52039">
    <property type="entry name" value="TOPO_IA_2"/>
    <property type="match status" value="1"/>
</dbReference>
<keyword evidence="6" id="KW-0862">Zinc</keyword>
<reference evidence="16 17" key="2">
    <citation type="submission" date="2018-11" db="EMBL/GenBank/DDBJ databases">
        <authorList>
            <consortium name="Pathogen Informatics"/>
        </authorList>
    </citation>
    <scope>NUCLEOTIDE SEQUENCE [LARGE SCALE GENOMIC DNA]</scope>
</reference>
<feature type="compositionally biased region" description="Pro residues" evidence="12">
    <location>
        <begin position="843"/>
        <end position="861"/>
    </location>
</feature>
<dbReference type="SMART" id="SM00436">
    <property type="entry name" value="TOP1Bc"/>
    <property type="match status" value="1"/>
</dbReference>
<dbReference type="AlphaFoldDB" id="A0A158R8L3"/>
<dbReference type="GO" id="GO:0003677">
    <property type="term" value="F:DNA binding"/>
    <property type="evidence" value="ECO:0007669"/>
    <property type="project" value="UniProtKB-KW"/>
</dbReference>
<dbReference type="InterPro" id="IPR006171">
    <property type="entry name" value="TOPRIM_dom"/>
</dbReference>
<dbReference type="SMART" id="SM00493">
    <property type="entry name" value="TOPRIM"/>
    <property type="match status" value="1"/>
</dbReference>
<dbReference type="Pfam" id="PF01751">
    <property type="entry name" value="Toprim"/>
    <property type="match status" value="1"/>
</dbReference>
<evidence type="ECO:0000256" key="2">
    <source>
        <dbReference type="ARBA" id="ARBA00009446"/>
    </source>
</evidence>
<protein>
    <recommendedName>
        <fullName evidence="3 11">DNA topoisomerase</fullName>
        <ecNumber evidence="3 11">5.6.2.1</ecNumber>
    </recommendedName>
</protein>
<evidence type="ECO:0000313" key="18">
    <source>
        <dbReference type="WBParaSite" id="TASK_0000567601-mRNA-1"/>
    </source>
</evidence>
<evidence type="ECO:0000256" key="6">
    <source>
        <dbReference type="ARBA" id="ARBA00022833"/>
    </source>
</evidence>
<dbReference type="InterPro" id="IPR013825">
    <property type="entry name" value="Topo_IA_cen_sub2"/>
</dbReference>
<dbReference type="InterPro" id="IPR003601">
    <property type="entry name" value="Topo_IA_2"/>
</dbReference>
<dbReference type="GO" id="GO:0006310">
    <property type="term" value="P:DNA recombination"/>
    <property type="evidence" value="ECO:0007669"/>
    <property type="project" value="TreeGrafter"/>
</dbReference>
<evidence type="ECO:0000256" key="8">
    <source>
        <dbReference type="ARBA" id="ARBA00023125"/>
    </source>
</evidence>
<feature type="compositionally biased region" description="Polar residues" evidence="12">
    <location>
        <begin position="820"/>
        <end position="833"/>
    </location>
</feature>
<dbReference type="Gene3D" id="2.70.20.10">
    <property type="entry name" value="Topoisomerase I, domain 3"/>
    <property type="match status" value="1"/>
</dbReference>
<dbReference type="GO" id="GO:0006265">
    <property type="term" value="P:DNA topological change"/>
    <property type="evidence" value="ECO:0007669"/>
    <property type="project" value="InterPro"/>
</dbReference>
<dbReference type="PANTHER" id="PTHR11390">
    <property type="entry name" value="PROKARYOTIC DNA TOPOISOMERASE"/>
    <property type="match status" value="1"/>
</dbReference>
<dbReference type="STRING" id="60517.A0A158R8L3"/>
<evidence type="ECO:0000256" key="12">
    <source>
        <dbReference type="SAM" id="MobiDB-lite"/>
    </source>
</evidence>
<dbReference type="SMART" id="SM00437">
    <property type="entry name" value="TOP1Ac"/>
    <property type="match status" value="1"/>
</dbReference>
<dbReference type="InterPro" id="IPR000380">
    <property type="entry name" value="Topo_IA"/>
</dbReference>
<sequence length="1071" mass="117921">MIYLRPIFRLFQRSFASMRILNVAEKNEAAKNIAAILGQGRTTRREGCSRFNKIYEFPMTFNGANCLFVMTSVSGHLLNYDFLQSFRSWDSCDPLTLFDAPIAKKCTADCESIMRTLEREIRNCSRLIIWTDCDREGENIGMEVVEVCQRIKSSIHISRARFSEITPVAITRAVNNLASLDERVSQAVDARQELDLRIGAAFTRFQTLRLKRVFPRALGDQLISYGSCQFPTLGFVVERFREVDSFVPEPFWKITSEVVREEAASQAIFQWKRGRLFDKACCTAYHEHLLENSTGRIIHVQEKPKSKWRPLPLDTVEMEKLASRKLRINAKETMRLAESLYNKGYISYPRTETNSFPQELDLKPLVEAQIQDSRWSDFAQKYLALGLRPRNGRKSDQAHPPIHPLKAGTNLQGNEARLYELITRHFLACLSEDAKGAETTVRLLLGAANSAAASSLQAGEVFEARGLVIHSRNYLEVYYPYESWSERHMPAFELGEIITPDKIEMTEGSTTAPNLLTEADLIALMEKNGIGTDATHADHIETIKKRAYVGVQDARFLVPSQLGMGLVEGAFFIAGYDSMNLAVAKPCLRADLEVDLKAICEGRKTKEEVLQTQLAKYKSAYELVVREARKLDIAIGKHLAQEAENISESTGNLTGGMSMGAYQKLYSCPSCGKDVVVRQKGSQDPNNFGGNTQSSSNRPRWFFACTGFPDCKFAIWLPDVVTAARVVTAMGQGVTRITPSVPCKSIDGASCLGDGKLVGLKFRLGTVLPCGYVQEDPDMEYVTCLFCDDEFRMAFDIQITPVTTTAPSVLRSVLSGQQRPIPSVISHQPNRGFSTGAPSTQRPGPPPPTPPRRSSAFPPPSSFGANGCQGSSGGYGVDESNPIVCSCGIPARLLTVRKAGPNQGKKFYKCGDGSHVCNFFLWQDSSTGSSAPNHSLNGDSGIGSSNGSVMCSCGLPAVRRTVGQATVNHGRQFFVCPDSAPGGGSGCRFFQWADTAPSRPSPRSRGSRNNVTTPSFADMAEDWPPTTPLGGYGSRCRRNRGASSSGGGARRCSICHLPGHTRNRCPSALRE</sequence>
<gene>
    <name evidence="16" type="ORF">TASK_LOCUS5677</name>
</gene>
<evidence type="ECO:0000256" key="3">
    <source>
        <dbReference type="ARBA" id="ARBA00012891"/>
    </source>
</evidence>
<dbReference type="CDD" id="cd03362">
    <property type="entry name" value="TOPRIM_TopoIA_TopoIII"/>
    <property type="match status" value="1"/>
</dbReference>